<dbReference type="GO" id="GO:0016757">
    <property type="term" value="F:glycosyltransferase activity"/>
    <property type="evidence" value="ECO:0007669"/>
    <property type="project" value="UniProtKB-KW"/>
</dbReference>
<comment type="similarity">
    <text evidence="1">Belongs to the glycosyltransferase 2 family.</text>
</comment>
<evidence type="ECO:0000313" key="6">
    <source>
        <dbReference type="Proteomes" id="UP000230564"/>
    </source>
</evidence>
<organism evidence="5 6">
    <name type="scientific">Candidatus Komeilibacteria bacterium CG11_big_fil_rev_8_21_14_0_20_36_20</name>
    <dbReference type="NCBI Taxonomy" id="1974477"/>
    <lineage>
        <taxon>Bacteria</taxon>
        <taxon>Candidatus Komeiliibacteriota</taxon>
    </lineage>
</organism>
<keyword evidence="2" id="KW-0328">Glycosyltransferase</keyword>
<dbReference type="InterPro" id="IPR001173">
    <property type="entry name" value="Glyco_trans_2-like"/>
</dbReference>
<dbReference type="SUPFAM" id="SSF53448">
    <property type="entry name" value="Nucleotide-diphospho-sugar transferases"/>
    <property type="match status" value="1"/>
</dbReference>
<protein>
    <recommendedName>
        <fullName evidence="4">Glycosyltransferase 2-like domain-containing protein</fullName>
    </recommendedName>
</protein>
<reference evidence="5 6" key="1">
    <citation type="submission" date="2017-09" db="EMBL/GenBank/DDBJ databases">
        <title>Depth-based differentiation of microbial function through sediment-hosted aquifers and enrichment of novel symbionts in the deep terrestrial subsurface.</title>
        <authorList>
            <person name="Probst A.J."/>
            <person name="Ladd B."/>
            <person name="Jarett J.K."/>
            <person name="Geller-Mcgrath D.E."/>
            <person name="Sieber C.M."/>
            <person name="Emerson J.B."/>
            <person name="Anantharaman K."/>
            <person name="Thomas B.C."/>
            <person name="Malmstrom R."/>
            <person name="Stieglmeier M."/>
            <person name="Klingl A."/>
            <person name="Woyke T."/>
            <person name="Ryan C.M."/>
            <person name="Banfield J.F."/>
        </authorList>
    </citation>
    <scope>NUCLEOTIDE SEQUENCE [LARGE SCALE GENOMIC DNA]</scope>
    <source>
        <strain evidence="5">CG11_big_fil_rev_8_21_14_0_20_36_20</strain>
    </source>
</reference>
<name>A0A2H0NE70_9BACT</name>
<dbReference type="InterPro" id="IPR029044">
    <property type="entry name" value="Nucleotide-diphossugar_trans"/>
</dbReference>
<comment type="caution">
    <text evidence="5">The sequence shown here is derived from an EMBL/GenBank/DDBJ whole genome shotgun (WGS) entry which is preliminary data.</text>
</comment>
<evidence type="ECO:0000313" key="5">
    <source>
        <dbReference type="EMBL" id="PIR07164.1"/>
    </source>
</evidence>
<sequence length="91" mass="10380">MKISLLVPCYNEEKSLEQCIRSCLNQTRKFDQMIFVDDASNDQTPHILAKYYRQIKAVRTPHNTGNKSSAQEFGLAYITGDIFVTGGYPFL</sequence>
<dbReference type="Gene3D" id="3.90.550.10">
    <property type="entry name" value="Spore Coat Polysaccharide Biosynthesis Protein SpsA, Chain A"/>
    <property type="match status" value="1"/>
</dbReference>
<accession>A0A2H0NE70</accession>
<dbReference type="EMBL" id="PCWQ01000007">
    <property type="protein sequence ID" value="PIR07164.1"/>
    <property type="molecule type" value="Genomic_DNA"/>
</dbReference>
<dbReference type="PANTHER" id="PTHR43630">
    <property type="entry name" value="POLY-BETA-1,6-N-ACETYL-D-GLUCOSAMINE SYNTHASE"/>
    <property type="match status" value="1"/>
</dbReference>
<dbReference type="Pfam" id="PF00535">
    <property type="entry name" value="Glycos_transf_2"/>
    <property type="match status" value="1"/>
</dbReference>
<dbReference type="AlphaFoldDB" id="A0A2H0NE70"/>
<feature type="domain" description="Glycosyltransferase 2-like" evidence="4">
    <location>
        <begin position="4"/>
        <end position="84"/>
    </location>
</feature>
<gene>
    <name evidence="5" type="ORF">COV55_01920</name>
</gene>
<proteinExistence type="inferred from homology"/>
<evidence type="ECO:0000256" key="2">
    <source>
        <dbReference type="ARBA" id="ARBA00022676"/>
    </source>
</evidence>
<evidence type="ECO:0000256" key="1">
    <source>
        <dbReference type="ARBA" id="ARBA00006739"/>
    </source>
</evidence>
<keyword evidence="3" id="KW-0808">Transferase</keyword>
<evidence type="ECO:0000259" key="4">
    <source>
        <dbReference type="Pfam" id="PF00535"/>
    </source>
</evidence>
<dbReference type="Proteomes" id="UP000230564">
    <property type="component" value="Unassembled WGS sequence"/>
</dbReference>
<dbReference type="PANTHER" id="PTHR43630:SF1">
    <property type="entry name" value="POLY-BETA-1,6-N-ACETYL-D-GLUCOSAMINE SYNTHASE"/>
    <property type="match status" value="1"/>
</dbReference>
<evidence type="ECO:0000256" key="3">
    <source>
        <dbReference type="ARBA" id="ARBA00022679"/>
    </source>
</evidence>